<dbReference type="EMBL" id="SMCX01000039">
    <property type="protein sequence ID" value="TCW19402.1"/>
    <property type="molecule type" value="Genomic_DNA"/>
</dbReference>
<dbReference type="PANTHER" id="PTHR30408">
    <property type="entry name" value="TYPE-1 RESTRICTION ENZYME ECOKI SPECIFICITY PROTEIN"/>
    <property type="match status" value="1"/>
</dbReference>
<accession>A0A4V2W7E7</accession>
<feature type="domain" description="Type I restriction modification DNA specificity" evidence="4">
    <location>
        <begin position="210"/>
        <end position="337"/>
    </location>
</feature>
<feature type="domain" description="Type I restriction modification DNA specificity" evidence="4">
    <location>
        <begin position="2"/>
        <end position="175"/>
    </location>
</feature>
<evidence type="ECO:0000256" key="1">
    <source>
        <dbReference type="ARBA" id="ARBA00010923"/>
    </source>
</evidence>
<proteinExistence type="inferred from homology"/>
<comment type="caution">
    <text evidence="5">The sequence shown here is derived from an EMBL/GenBank/DDBJ whole genome shotgun (WGS) entry which is preliminary data.</text>
</comment>
<comment type="similarity">
    <text evidence="1">Belongs to the type-I restriction system S methylase family.</text>
</comment>
<dbReference type="GO" id="GO:0009307">
    <property type="term" value="P:DNA restriction-modification system"/>
    <property type="evidence" value="ECO:0007669"/>
    <property type="project" value="UniProtKB-KW"/>
</dbReference>
<dbReference type="AlphaFoldDB" id="A0A4V2W7E7"/>
<dbReference type="InterPro" id="IPR044946">
    <property type="entry name" value="Restrct_endonuc_typeI_TRD_sf"/>
</dbReference>
<evidence type="ECO:0000313" key="5">
    <source>
        <dbReference type="EMBL" id="TCW19402.1"/>
    </source>
</evidence>
<gene>
    <name evidence="5" type="ORF">EDD19_1397</name>
</gene>
<evidence type="ECO:0000313" key="6">
    <source>
        <dbReference type="Proteomes" id="UP000295805"/>
    </source>
</evidence>
<dbReference type="GO" id="GO:0003677">
    <property type="term" value="F:DNA binding"/>
    <property type="evidence" value="ECO:0007669"/>
    <property type="project" value="UniProtKB-KW"/>
</dbReference>
<dbReference type="Proteomes" id="UP000295805">
    <property type="component" value="Unassembled WGS sequence"/>
</dbReference>
<dbReference type="PANTHER" id="PTHR30408:SF12">
    <property type="entry name" value="TYPE I RESTRICTION ENZYME MJAVIII SPECIFICITY SUBUNIT"/>
    <property type="match status" value="1"/>
</dbReference>
<sequence length="397" mass="42123">MKAVRLGDVIKIHHGWAFPGSGFGTDAELPQLITPGNFEPGGSFVRRVKSFSGEFPSAFILEPGDLVVSMTDLSKEGATLGKPAIVPSDGIFLHNQRIGKVEILDESALDKNYLKALFLTGEFHRQILSTATGSTVRHTSPGRIYEFCHSLPELEAQRAIGEVLGALDDKIAANRKVCVSLRGLQGSIWSRASRSLPHIPLIELAPPRLGGTPARSSPELWGGGTPWASVRDMTGADLGVILSTAETITIKAAQPERLRPVPAGSVFLTARGTVGEVAVAGVDCACNQSAYAFIPQAGKSAALRLALEGAVAGLISRAHGSVFSTITTSTLADVEVPNFYDGSTRRAVSELEVLEERVVTGLKENVSLARTRDELLPLLMSGKVGVKDAERAAEDVL</sequence>
<organism evidence="5 6">
    <name type="scientific">Dietzia cinnamea</name>
    <dbReference type="NCBI Taxonomy" id="321318"/>
    <lineage>
        <taxon>Bacteria</taxon>
        <taxon>Bacillati</taxon>
        <taxon>Actinomycetota</taxon>
        <taxon>Actinomycetes</taxon>
        <taxon>Mycobacteriales</taxon>
        <taxon>Dietziaceae</taxon>
        <taxon>Dietzia</taxon>
    </lineage>
</organism>
<keyword evidence="3" id="KW-0238">DNA-binding</keyword>
<dbReference type="InterPro" id="IPR052021">
    <property type="entry name" value="Type-I_RS_S_subunit"/>
</dbReference>
<reference evidence="5 6" key="1">
    <citation type="submission" date="2019-03" db="EMBL/GenBank/DDBJ databases">
        <title>Root nodule microbial communities of legume samples collected from USA, Mexico and Botswana.</title>
        <authorList>
            <person name="Hirsch A."/>
        </authorList>
    </citation>
    <scope>NUCLEOTIDE SEQUENCE [LARGE SCALE GENOMIC DNA]</scope>
    <source>
        <strain evidence="5 6">55</strain>
    </source>
</reference>
<protein>
    <submittedName>
        <fullName evidence="5">Type I restriction enzyme S subunit</fullName>
    </submittedName>
</protein>
<dbReference type="Gene3D" id="3.90.220.20">
    <property type="entry name" value="DNA methylase specificity domains"/>
    <property type="match status" value="2"/>
</dbReference>
<dbReference type="CDD" id="cd17278">
    <property type="entry name" value="RMtype1_S_LdeBORF1052P-TRD2-CR2"/>
    <property type="match status" value="1"/>
</dbReference>
<dbReference type="InterPro" id="IPR000055">
    <property type="entry name" value="Restrct_endonuc_typeI_TRD"/>
</dbReference>
<evidence type="ECO:0000256" key="3">
    <source>
        <dbReference type="ARBA" id="ARBA00023125"/>
    </source>
</evidence>
<name>A0A4V2W7E7_9ACTN</name>
<dbReference type="Pfam" id="PF01420">
    <property type="entry name" value="Methylase_S"/>
    <property type="match status" value="2"/>
</dbReference>
<dbReference type="RefSeq" id="WP_131886603.1">
    <property type="nucleotide sequence ID" value="NZ_SMCX01000039.1"/>
</dbReference>
<dbReference type="SUPFAM" id="SSF116734">
    <property type="entry name" value="DNA methylase specificity domain"/>
    <property type="match status" value="2"/>
</dbReference>
<evidence type="ECO:0000256" key="2">
    <source>
        <dbReference type="ARBA" id="ARBA00022747"/>
    </source>
</evidence>
<keyword evidence="2" id="KW-0680">Restriction system</keyword>
<evidence type="ECO:0000259" key="4">
    <source>
        <dbReference type="Pfam" id="PF01420"/>
    </source>
</evidence>